<dbReference type="OrthoDB" id="10007484at2759"/>
<evidence type="ECO:0008006" key="3">
    <source>
        <dbReference type="Google" id="ProtNLM"/>
    </source>
</evidence>
<organism evidence="1 2">
    <name type="scientific">Calocera viscosa (strain TUFC12733)</name>
    <dbReference type="NCBI Taxonomy" id="1330018"/>
    <lineage>
        <taxon>Eukaryota</taxon>
        <taxon>Fungi</taxon>
        <taxon>Dikarya</taxon>
        <taxon>Basidiomycota</taxon>
        <taxon>Agaricomycotina</taxon>
        <taxon>Dacrymycetes</taxon>
        <taxon>Dacrymycetales</taxon>
        <taxon>Dacrymycetaceae</taxon>
        <taxon>Calocera</taxon>
    </lineage>
</organism>
<proteinExistence type="predicted"/>
<accession>A0A167H3C6</accession>
<protein>
    <recommendedName>
        <fullName evidence="3">Helitron helicase-like domain-containing protein</fullName>
    </recommendedName>
</protein>
<gene>
    <name evidence="1" type="ORF">CALVIDRAFT_455100</name>
</gene>
<reference evidence="1 2" key="1">
    <citation type="journal article" date="2016" name="Mol. Biol. Evol.">
        <title>Comparative Genomics of Early-Diverging Mushroom-Forming Fungi Provides Insights into the Origins of Lignocellulose Decay Capabilities.</title>
        <authorList>
            <person name="Nagy L.G."/>
            <person name="Riley R."/>
            <person name="Tritt A."/>
            <person name="Adam C."/>
            <person name="Daum C."/>
            <person name="Floudas D."/>
            <person name="Sun H."/>
            <person name="Yadav J.S."/>
            <person name="Pangilinan J."/>
            <person name="Larsson K.H."/>
            <person name="Matsuura K."/>
            <person name="Barry K."/>
            <person name="Labutti K."/>
            <person name="Kuo R."/>
            <person name="Ohm R.A."/>
            <person name="Bhattacharya S.S."/>
            <person name="Shirouzu T."/>
            <person name="Yoshinaga Y."/>
            <person name="Martin F.M."/>
            <person name="Grigoriev I.V."/>
            <person name="Hibbett D.S."/>
        </authorList>
    </citation>
    <scope>NUCLEOTIDE SEQUENCE [LARGE SCALE GENOMIC DNA]</scope>
    <source>
        <strain evidence="1 2">TUFC12733</strain>
    </source>
</reference>
<dbReference type="STRING" id="1330018.A0A167H3C6"/>
<sequence length="410" mass="46424">ITSFIHTILRYGRDGPGLFGSCTGYYGMVEAQGRGTLHCHFVVWLKGHLSPQSMVERLAVDGEYKCALTSWLEDVIKCELPDDDVIVPKSVHKPVSDGTIDPRTREIPNTSAMDDVTFVAHFNEEVTDLAMRCNWHVHNSTCWKYLRPNDKRVDENCRMRMTGETREETIVDRNGAISLRRLHPWIANYNDVCLYLFRCNMDIKMIGSGQAAKALMYYITDYVTKSALPLYEGLAALSHAITVLGLSDGDPAQDKIAKVRLVSVVNSMMSRHEMSHPQVMADLLGNGDRYASGTFRPLYWGSFDRFVAFHMRENDGSWNEPRLTPLCTCDDEVGREHESVGEERSEDFDDSAYLSFSGESITASNQLQDYTLRPIEPFCDEVSLWTFVSDMDKVPLSVERTRLASLEGRT</sequence>
<name>A0A167H3C6_CALVF</name>
<evidence type="ECO:0000313" key="1">
    <source>
        <dbReference type="EMBL" id="KZO91188.1"/>
    </source>
</evidence>
<dbReference type="Proteomes" id="UP000076738">
    <property type="component" value="Unassembled WGS sequence"/>
</dbReference>
<feature type="non-terminal residue" evidence="1">
    <location>
        <position position="1"/>
    </location>
</feature>
<dbReference type="EMBL" id="KV417327">
    <property type="protein sequence ID" value="KZO91188.1"/>
    <property type="molecule type" value="Genomic_DNA"/>
</dbReference>
<keyword evidence="2" id="KW-1185">Reference proteome</keyword>
<evidence type="ECO:0000313" key="2">
    <source>
        <dbReference type="Proteomes" id="UP000076738"/>
    </source>
</evidence>
<dbReference type="AlphaFoldDB" id="A0A167H3C6"/>
<feature type="non-terminal residue" evidence="1">
    <location>
        <position position="410"/>
    </location>
</feature>